<feature type="region of interest" description="Disordered" evidence="1">
    <location>
        <begin position="58"/>
        <end position="170"/>
    </location>
</feature>
<evidence type="ECO:0000313" key="3">
    <source>
        <dbReference type="Proteomes" id="UP001180020"/>
    </source>
</evidence>
<reference evidence="2" key="1">
    <citation type="journal article" date="2023" name="Nat. Commun.">
        <title>Diploid and tetraploid genomes of Acorus and the evolution of monocots.</title>
        <authorList>
            <person name="Ma L."/>
            <person name="Liu K.W."/>
            <person name="Li Z."/>
            <person name="Hsiao Y.Y."/>
            <person name="Qi Y."/>
            <person name="Fu T."/>
            <person name="Tang G.D."/>
            <person name="Zhang D."/>
            <person name="Sun W.H."/>
            <person name="Liu D.K."/>
            <person name="Li Y."/>
            <person name="Chen G.Z."/>
            <person name="Liu X.D."/>
            <person name="Liao X.Y."/>
            <person name="Jiang Y.T."/>
            <person name="Yu X."/>
            <person name="Hao Y."/>
            <person name="Huang J."/>
            <person name="Zhao X.W."/>
            <person name="Ke S."/>
            <person name="Chen Y.Y."/>
            <person name="Wu W.L."/>
            <person name="Hsu J.L."/>
            <person name="Lin Y.F."/>
            <person name="Huang M.D."/>
            <person name="Li C.Y."/>
            <person name="Huang L."/>
            <person name="Wang Z.W."/>
            <person name="Zhao X."/>
            <person name="Zhong W.Y."/>
            <person name="Peng D.H."/>
            <person name="Ahmad S."/>
            <person name="Lan S."/>
            <person name="Zhang J.S."/>
            <person name="Tsai W.C."/>
            <person name="Van de Peer Y."/>
            <person name="Liu Z.J."/>
        </authorList>
    </citation>
    <scope>NUCLEOTIDE SEQUENCE</scope>
    <source>
        <strain evidence="2">CP</strain>
    </source>
</reference>
<comment type="caution">
    <text evidence="2">The sequence shown here is derived from an EMBL/GenBank/DDBJ whole genome shotgun (WGS) entry which is preliminary data.</text>
</comment>
<name>A0AAV9DJS3_ACOCL</name>
<evidence type="ECO:0000313" key="2">
    <source>
        <dbReference type="EMBL" id="KAK1300382.1"/>
    </source>
</evidence>
<evidence type="ECO:0000256" key="1">
    <source>
        <dbReference type="SAM" id="MobiDB-lite"/>
    </source>
</evidence>
<organism evidence="2 3">
    <name type="scientific">Acorus calamus</name>
    <name type="common">Sweet flag</name>
    <dbReference type="NCBI Taxonomy" id="4465"/>
    <lineage>
        <taxon>Eukaryota</taxon>
        <taxon>Viridiplantae</taxon>
        <taxon>Streptophyta</taxon>
        <taxon>Embryophyta</taxon>
        <taxon>Tracheophyta</taxon>
        <taxon>Spermatophyta</taxon>
        <taxon>Magnoliopsida</taxon>
        <taxon>Liliopsida</taxon>
        <taxon>Acoraceae</taxon>
        <taxon>Acorus</taxon>
    </lineage>
</organism>
<accession>A0AAV9DJS3</accession>
<sequence>MPCNHAAAVIAHMRNARWEDYVDECYTAARYRASYALPIFPLPDKYMWESQDLQFTVKPPKYIRPPGRPRKKRIKPHDGESSSQRRRPPGRPRGAVRRSGRLVIGRDVAGVNPHGGVPTEERGTTRGYCDGEPVMGGSAKGYGSDMFSYRTGGRTRGFLGLRGRRPPRGN</sequence>
<reference evidence="2" key="2">
    <citation type="submission" date="2023-06" db="EMBL/GenBank/DDBJ databases">
        <authorList>
            <person name="Ma L."/>
            <person name="Liu K.-W."/>
            <person name="Li Z."/>
            <person name="Hsiao Y.-Y."/>
            <person name="Qi Y."/>
            <person name="Fu T."/>
            <person name="Tang G."/>
            <person name="Zhang D."/>
            <person name="Sun W.-H."/>
            <person name="Liu D.-K."/>
            <person name="Li Y."/>
            <person name="Chen G.-Z."/>
            <person name="Liu X.-D."/>
            <person name="Liao X.-Y."/>
            <person name="Jiang Y.-T."/>
            <person name="Yu X."/>
            <person name="Hao Y."/>
            <person name="Huang J."/>
            <person name="Zhao X.-W."/>
            <person name="Ke S."/>
            <person name="Chen Y.-Y."/>
            <person name="Wu W.-L."/>
            <person name="Hsu J.-L."/>
            <person name="Lin Y.-F."/>
            <person name="Huang M.-D."/>
            <person name="Li C.-Y."/>
            <person name="Huang L."/>
            <person name="Wang Z.-W."/>
            <person name="Zhao X."/>
            <person name="Zhong W.-Y."/>
            <person name="Peng D.-H."/>
            <person name="Ahmad S."/>
            <person name="Lan S."/>
            <person name="Zhang J.-S."/>
            <person name="Tsai W.-C."/>
            <person name="Van De Peer Y."/>
            <person name="Liu Z.-J."/>
        </authorList>
    </citation>
    <scope>NUCLEOTIDE SEQUENCE</scope>
    <source>
        <strain evidence="2">CP</strain>
        <tissue evidence="2">Leaves</tissue>
    </source>
</reference>
<dbReference type="Proteomes" id="UP001180020">
    <property type="component" value="Unassembled WGS sequence"/>
</dbReference>
<dbReference type="EMBL" id="JAUJYO010000013">
    <property type="protein sequence ID" value="KAK1300382.1"/>
    <property type="molecule type" value="Genomic_DNA"/>
</dbReference>
<proteinExistence type="predicted"/>
<keyword evidence="3" id="KW-1185">Reference proteome</keyword>
<feature type="compositionally biased region" description="Basic residues" evidence="1">
    <location>
        <begin position="84"/>
        <end position="100"/>
    </location>
</feature>
<gene>
    <name evidence="2" type="ORF">QJS10_CPB13g01497</name>
</gene>
<feature type="compositionally biased region" description="Low complexity" evidence="1">
    <location>
        <begin position="150"/>
        <end position="161"/>
    </location>
</feature>
<dbReference type="AlphaFoldDB" id="A0AAV9DJS3"/>
<protein>
    <submittedName>
        <fullName evidence="2">Uncharacterized protein</fullName>
    </submittedName>
</protein>